<reference evidence="1" key="2">
    <citation type="journal article" date="2015" name="Fish Shellfish Immunol.">
        <title>Early steps in the European eel (Anguilla anguilla)-Vibrio vulnificus interaction in the gills: Role of the RtxA13 toxin.</title>
        <authorList>
            <person name="Callol A."/>
            <person name="Pajuelo D."/>
            <person name="Ebbesson L."/>
            <person name="Teles M."/>
            <person name="MacKenzie S."/>
            <person name="Amaro C."/>
        </authorList>
    </citation>
    <scope>NUCLEOTIDE SEQUENCE</scope>
</reference>
<evidence type="ECO:0000313" key="1">
    <source>
        <dbReference type="EMBL" id="JAH05778.1"/>
    </source>
</evidence>
<accession>A0A0E9PPM4</accession>
<sequence>MFTEQLSVFYFSIIFPRADLIRGRGNFSDSYHFLASCRIFAQSDHLIIPQV</sequence>
<proteinExistence type="predicted"/>
<dbReference type="EMBL" id="GBXM01102799">
    <property type="protein sequence ID" value="JAH05778.1"/>
    <property type="molecule type" value="Transcribed_RNA"/>
</dbReference>
<reference evidence="1" key="1">
    <citation type="submission" date="2014-11" db="EMBL/GenBank/DDBJ databases">
        <authorList>
            <person name="Amaro Gonzalez C."/>
        </authorList>
    </citation>
    <scope>NUCLEOTIDE SEQUENCE</scope>
</reference>
<name>A0A0E9PPM4_ANGAN</name>
<dbReference type="AlphaFoldDB" id="A0A0E9PPM4"/>
<organism evidence="1">
    <name type="scientific">Anguilla anguilla</name>
    <name type="common">European freshwater eel</name>
    <name type="synonym">Muraena anguilla</name>
    <dbReference type="NCBI Taxonomy" id="7936"/>
    <lineage>
        <taxon>Eukaryota</taxon>
        <taxon>Metazoa</taxon>
        <taxon>Chordata</taxon>
        <taxon>Craniata</taxon>
        <taxon>Vertebrata</taxon>
        <taxon>Euteleostomi</taxon>
        <taxon>Actinopterygii</taxon>
        <taxon>Neopterygii</taxon>
        <taxon>Teleostei</taxon>
        <taxon>Anguilliformes</taxon>
        <taxon>Anguillidae</taxon>
        <taxon>Anguilla</taxon>
    </lineage>
</organism>
<protein>
    <submittedName>
        <fullName evidence="1">Uncharacterized protein</fullName>
    </submittedName>
</protein>